<gene>
    <name evidence="1" type="ORF">AAF712_007716</name>
</gene>
<accession>A0ABR2ZVC4</accession>
<protein>
    <submittedName>
        <fullName evidence="1">Uncharacterized protein</fullName>
    </submittedName>
</protein>
<sequence>MGPILISNASYTETLPIARAAGVPFYISKSVTSGYNYPPISLPNDNNTVVNVTRTPTPTAEQAAVVVLELAKYKLFWETVWQPKYSAIRYTNGVPKEFTVPMGQWLKSEGYQVLPIVIRQALALAGYDDLDKTPTIYGLQFLPPDILAYFCNVGQVNFIDFHAVMEYYAKGIHGKLLTSTTVTQLDRSGDTPIVSYVAAGSTEVKTQTCSHVVLAFPPLIEALTGTQPPNKPTNNSGVDIQLSSEEEFVFSRVGMTPYLSGAITAPKVPVNTKYSQLPTRNIGQPILATKSFDNSDVLTTYSWGPFDPYGRSDFTAEQAREILKQTYAAVDFGAASGVPGTSIRIEIKDEDFREFRAWDYFPRFQSEDLAGGIYDKFNEIQGYKKTYWVSGLNSFELVEYALRAGKEIVGTFF</sequence>
<dbReference type="EMBL" id="JBBXMP010000049">
    <property type="protein sequence ID" value="KAL0065363.1"/>
    <property type="molecule type" value="Genomic_DNA"/>
</dbReference>
<dbReference type="SUPFAM" id="SSF51905">
    <property type="entry name" value="FAD/NAD(P)-binding domain"/>
    <property type="match status" value="1"/>
</dbReference>
<dbReference type="Proteomes" id="UP001437256">
    <property type="component" value="Unassembled WGS sequence"/>
</dbReference>
<organism evidence="1 2">
    <name type="scientific">Marasmius tenuissimus</name>
    <dbReference type="NCBI Taxonomy" id="585030"/>
    <lineage>
        <taxon>Eukaryota</taxon>
        <taxon>Fungi</taxon>
        <taxon>Dikarya</taxon>
        <taxon>Basidiomycota</taxon>
        <taxon>Agaricomycotina</taxon>
        <taxon>Agaricomycetes</taxon>
        <taxon>Agaricomycetidae</taxon>
        <taxon>Agaricales</taxon>
        <taxon>Marasmiineae</taxon>
        <taxon>Marasmiaceae</taxon>
        <taxon>Marasmius</taxon>
    </lineage>
</organism>
<dbReference type="InterPro" id="IPR036188">
    <property type="entry name" value="FAD/NAD-bd_sf"/>
</dbReference>
<dbReference type="Gene3D" id="3.30.70.1990">
    <property type="match status" value="1"/>
</dbReference>
<reference evidence="1 2" key="1">
    <citation type="submission" date="2024-05" db="EMBL/GenBank/DDBJ databases">
        <title>A draft genome resource for the thread blight pathogen Marasmius tenuissimus strain MS-2.</title>
        <authorList>
            <person name="Yulfo-Soto G.E."/>
            <person name="Baruah I.K."/>
            <person name="Amoako-Attah I."/>
            <person name="Bukari Y."/>
            <person name="Meinhardt L.W."/>
            <person name="Bailey B.A."/>
            <person name="Cohen S.P."/>
        </authorList>
    </citation>
    <scope>NUCLEOTIDE SEQUENCE [LARGE SCALE GENOMIC DNA]</scope>
    <source>
        <strain evidence="1 2">MS-2</strain>
    </source>
</reference>
<evidence type="ECO:0000313" key="2">
    <source>
        <dbReference type="Proteomes" id="UP001437256"/>
    </source>
</evidence>
<comment type="caution">
    <text evidence="1">The sequence shown here is derived from an EMBL/GenBank/DDBJ whole genome shotgun (WGS) entry which is preliminary data.</text>
</comment>
<proteinExistence type="predicted"/>
<name>A0ABR2ZVC4_9AGAR</name>
<keyword evidence="2" id="KW-1185">Reference proteome</keyword>
<dbReference type="Gene3D" id="3.50.50.60">
    <property type="entry name" value="FAD/NAD(P)-binding domain"/>
    <property type="match status" value="1"/>
</dbReference>
<evidence type="ECO:0000313" key="1">
    <source>
        <dbReference type="EMBL" id="KAL0065363.1"/>
    </source>
</evidence>
<dbReference type="Gene3D" id="1.10.405.20">
    <property type="match status" value="1"/>
</dbReference>